<accession>A0A6T8GT50</accession>
<evidence type="ECO:0000313" key="2">
    <source>
        <dbReference type="EMBL" id="CAD8734756.1"/>
    </source>
</evidence>
<organism evidence="2">
    <name type="scientific">Hemiselmis andersenii</name>
    <name type="common">Cryptophyte alga</name>
    <dbReference type="NCBI Taxonomy" id="464988"/>
    <lineage>
        <taxon>Eukaryota</taxon>
        <taxon>Cryptophyceae</taxon>
        <taxon>Cryptomonadales</taxon>
        <taxon>Hemiselmidaceae</taxon>
        <taxon>Hemiselmis</taxon>
    </lineage>
</organism>
<feature type="signal peptide" evidence="1">
    <location>
        <begin position="1"/>
        <end position="31"/>
    </location>
</feature>
<reference evidence="2" key="1">
    <citation type="submission" date="2021-01" db="EMBL/GenBank/DDBJ databases">
        <authorList>
            <person name="Corre E."/>
            <person name="Pelletier E."/>
            <person name="Niang G."/>
            <person name="Scheremetjew M."/>
            <person name="Finn R."/>
            <person name="Kale V."/>
            <person name="Holt S."/>
            <person name="Cochrane G."/>
            <person name="Meng A."/>
            <person name="Brown T."/>
            <person name="Cohen L."/>
        </authorList>
    </citation>
    <scope>NUCLEOTIDE SEQUENCE</scope>
    <source>
        <strain evidence="2">CCMP441</strain>
    </source>
</reference>
<sequence>MRRRPLWMNTSIMVLTLGALLVLLSSPMCEGFGMSRVTLPLKASSASRSVSVSPAAGRRMGGAAGGLRMQVWSNEQAVQEYKDYLSGDAPEATVDGPAVIVGGNGRIGSFLREKGMGEDIVVGRGGDIPIEMPNVGVEFPVYVCVPEDEVESVIRSCPKEKVDDLVFVQGGNIEMLLKKYGLCGNENTQAVLNFNIMSVGARPQNLLVDMGPDSFGETKYAGETVICGKWADALLARLERAGIVGKKLFHRDWRRHMMERMVFQSVVHLVGTLHDGVSIGEVGKFYPGEVEDMIYQINGALRGSLALTLLYGVEERFFALAENSNIEWMPTKVENFKWRNGVIYAISKQAMDIGFDDPCSMHSEYLQYGKDKGWITCDLEPYNPYGTS</sequence>
<dbReference type="EMBL" id="HBFK01002099">
    <property type="protein sequence ID" value="CAD8734756.1"/>
    <property type="molecule type" value="Transcribed_RNA"/>
</dbReference>
<evidence type="ECO:0008006" key="3">
    <source>
        <dbReference type="Google" id="ProtNLM"/>
    </source>
</evidence>
<dbReference type="AlphaFoldDB" id="A0A6T8GT50"/>
<dbReference type="PANTHER" id="PTHR34044:SF1">
    <property type="entry name" value="NUCLEAR PROTEIN"/>
    <property type="match status" value="1"/>
</dbReference>
<proteinExistence type="predicted"/>
<gene>
    <name evidence="2" type="ORF">HAND1043_LOCUS1247</name>
</gene>
<evidence type="ECO:0000256" key="1">
    <source>
        <dbReference type="SAM" id="SignalP"/>
    </source>
</evidence>
<protein>
    <recommendedName>
        <fullName evidence="3">Opine dehydrogenase domain-containing protein</fullName>
    </recommendedName>
</protein>
<dbReference type="PANTHER" id="PTHR34044">
    <property type="entry name" value="NUCLEAR PROTEIN"/>
    <property type="match status" value="1"/>
</dbReference>
<feature type="chain" id="PRO_5030159752" description="Opine dehydrogenase domain-containing protein" evidence="1">
    <location>
        <begin position="32"/>
        <end position="388"/>
    </location>
</feature>
<name>A0A6T8GT50_HEMAN</name>
<keyword evidence="1" id="KW-0732">Signal</keyword>